<dbReference type="SUPFAM" id="SSF64288">
    <property type="entry name" value="Chorismate lyase-like"/>
    <property type="match status" value="1"/>
</dbReference>
<evidence type="ECO:0000313" key="6">
    <source>
        <dbReference type="Proteomes" id="UP000603641"/>
    </source>
</evidence>
<dbReference type="PANTHER" id="PTHR44846">
    <property type="entry name" value="MANNOSYL-D-GLYCERATE TRANSPORT/METABOLISM SYSTEM REPRESSOR MNGR-RELATED"/>
    <property type="match status" value="1"/>
</dbReference>
<dbReference type="EMBL" id="JACSQM010000005">
    <property type="protein sequence ID" value="MBD7964875.1"/>
    <property type="molecule type" value="Genomic_DNA"/>
</dbReference>
<keyword evidence="6" id="KW-1185">Reference proteome</keyword>
<dbReference type="PROSITE" id="PS50949">
    <property type="entry name" value="HTH_GNTR"/>
    <property type="match status" value="1"/>
</dbReference>
<dbReference type="InterPro" id="IPR036388">
    <property type="entry name" value="WH-like_DNA-bd_sf"/>
</dbReference>
<dbReference type="InterPro" id="IPR011663">
    <property type="entry name" value="UTRA"/>
</dbReference>
<evidence type="ECO:0000256" key="3">
    <source>
        <dbReference type="ARBA" id="ARBA00023163"/>
    </source>
</evidence>
<dbReference type="SUPFAM" id="SSF46785">
    <property type="entry name" value="Winged helix' DNA-binding domain"/>
    <property type="match status" value="1"/>
</dbReference>
<dbReference type="Gene3D" id="3.40.1410.10">
    <property type="entry name" value="Chorismate lyase-like"/>
    <property type="match status" value="1"/>
</dbReference>
<dbReference type="InterPro" id="IPR028978">
    <property type="entry name" value="Chorismate_lyase_/UTRA_dom_sf"/>
</dbReference>
<sequence length="239" mass="27819">MILKDNRLPLYYQLMVLLIGKIKSGEFAEEDQLPSERELCETYQVSRTTVRQTIQELEKEGYIYKIHGKGTFVAKKVHNQSLVKIYSFTEEMKKVGKTPSIQIISFEKAECSNKIARIMNLSVEDEVYIFKRLRLADQDPMLIETSYLPFSRFKNLSGKELENTSMYEWFRNEYDMNISKASESFKAISAMKDEAEILNIEEGTPCLQLERIAYEQSDIIEYTVSVARGDKFTYTVELT</sequence>
<keyword evidence="2" id="KW-0238">DNA-binding</keyword>
<evidence type="ECO:0000259" key="4">
    <source>
        <dbReference type="PROSITE" id="PS50949"/>
    </source>
</evidence>
<dbReference type="SMART" id="SM00866">
    <property type="entry name" value="UTRA"/>
    <property type="match status" value="1"/>
</dbReference>
<dbReference type="Pfam" id="PF07702">
    <property type="entry name" value="UTRA"/>
    <property type="match status" value="1"/>
</dbReference>
<evidence type="ECO:0000256" key="1">
    <source>
        <dbReference type="ARBA" id="ARBA00023015"/>
    </source>
</evidence>
<dbReference type="PANTHER" id="PTHR44846:SF1">
    <property type="entry name" value="MANNOSYL-D-GLYCERATE TRANSPORT_METABOLISM SYSTEM REPRESSOR MNGR-RELATED"/>
    <property type="match status" value="1"/>
</dbReference>
<evidence type="ECO:0000313" key="5">
    <source>
        <dbReference type="EMBL" id="MBD7964875.1"/>
    </source>
</evidence>
<dbReference type="InterPro" id="IPR036390">
    <property type="entry name" value="WH_DNA-bd_sf"/>
</dbReference>
<dbReference type="Pfam" id="PF00392">
    <property type="entry name" value="GntR"/>
    <property type="match status" value="1"/>
</dbReference>
<organism evidence="5 6">
    <name type="scientific">Fictibacillus norfolkensis</name>
    <dbReference type="NCBI Taxonomy" id="2762233"/>
    <lineage>
        <taxon>Bacteria</taxon>
        <taxon>Bacillati</taxon>
        <taxon>Bacillota</taxon>
        <taxon>Bacilli</taxon>
        <taxon>Bacillales</taxon>
        <taxon>Fictibacillaceae</taxon>
        <taxon>Fictibacillus</taxon>
    </lineage>
</organism>
<dbReference type="CDD" id="cd07377">
    <property type="entry name" value="WHTH_GntR"/>
    <property type="match status" value="1"/>
</dbReference>
<proteinExistence type="predicted"/>
<gene>
    <name evidence="5" type="ORF">H9648_12500</name>
</gene>
<dbReference type="SMART" id="SM00345">
    <property type="entry name" value="HTH_GNTR"/>
    <property type="match status" value="1"/>
</dbReference>
<protein>
    <submittedName>
        <fullName evidence="5">GntR family transcriptional regulator</fullName>
    </submittedName>
</protein>
<feature type="domain" description="HTH gntR-type" evidence="4">
    <location>
        <begin position="8"/>
        <end position="76"/>
    </location>
</feature>
<comment type="caution">
    <text evidence="5">The sequence shown here is derived from an EMBL/GenBank/DDBJ whole genome shotgun (WGS) entry which is preliminary data.</text>
</comment>
<reference evidence="5 6" key="1">
    <citation type="submission" date="2020-08" db="EMBL/GenBank/DDBJ databases">
        <title>A Genomic Blueprint of the Chicken Gut Microbiome.</title>
        <authorList>
            <person name="Gilroy R."/>
            <person name="Ravi A."/>
            <person name="Getino M."/>
            <person name="Pursley I."/>
            <person name="Horton D.L."/>
            <person name="Alikhan N.-F."/>
            <person name="Baker D."/>
            <person name="Gharbi K."/>
            <person name="Hall N."/>
            <person name="Watson M."/>
            <person name="Adriaenssens E.M."/>
            <person name="Foster-Nyarko E."/>
            <person name="Jarju S."/>
            <person name="Secka A."/>
            <person name="Antonio M."/>
            <person name="Oren A."/>
            <person name="Chaudhuri R."/>
            <person name="La Ragione R.M."/>
            <person name="Hildebrand F."/>
            <person name="Pallen M.J."/>
        </authorList>
    </citation>
    <scope>NUCLEOTIDE SEQUENCE [LARGE SCALE GENOMIC DNA]</scope>
    <source>
        <strain evidence="5 6">Sa2CUA10</strain>
    </source>
</reference>
<name>A0ABR8SN79_9BACL</name>
<dbReference type="PRINTS" id="PR00035">
    <property type="entry name" value="HTHGNTR"/>
</dbReference>
<keyword evidence="3" id="KW-0804">Transcription</keyword>
<keyword evidence="1" id="KW-0805">Transcription regulation</keyword>
<dbReference type="InterPro" id="IPR050679">
    <property type="entry name" value="Bact_HTH_transcr_reg"/>
</dbReference>
<dbReference type="InterPro" id="IPR000524">
    <property type="entry name" value="Tscrpt_reg_HTH_GntR"/>
</dbReference>
<dbReference type="Proteomes" id="UP000603641">
    <property type="component" value="Unassembled WGS sequence"/>
</dbReference>
<accession>A0ABR8SN79</accession>
<dbReference type="Gene3D" id="1.10.10.10">
    <property type="entry name" value="Winged helix-like DNA-binding domain superfamily/Winged helix DNA-binding domain"/>
    <property type="match status" value="1"/>
</dbReference>
<evidence type="ECO:0000256" key="2">
    <source>
        <dbReference type="ARBA" id="ARBA00023125"/>
    </source>
</evidence>
<dbReference type="RefSeq" id="WP_191754154.1">
    <property type="nucleotide sequence ID" value="NZ_JACSQM010000005.1"/>
</dbReference>